<dbReference type="InterPro" id="IPR036691">
    <property type="entry name" value="Endo/exonu/phosph_ase_sf"/>
</dbReference>
<protein>
    <recommendedName>
        <fullName evidence="2">sphingomyelin phosphodiesterase</fullName>
        <ecNumber evidence="2">3.1.4.12</ecNumber>
    </recommendedName>
</protein>
<dbReference type="SUPFAM" id="SSF56219">
    <property type="entry name" value="DNase I-like"/>
    <property type="match status" value="1"/>
</dbReference>
<dbReference type="InterPro" id="IPR017766">
    <property type="entry name" value="Sphingomyelinase/PLipase_C"/>
</dbReference>
<dbReference type="AlphaFoldDB" id="A0A9P6PY74"/>
<dbReference type="PANTHER" id="PTHR16320">
    <property type="entry name" value="SPHINGOMYELINASE FAMILY MEMBER"/>
    <property type="match status" value="1"/>
</dbReference>
<dbReference type="PANTHER" id="PTHR16320:SF23">
    <property type="entry name" value="SPHINGOMYELINASE C 1"/>
    <property type="match status" value="1"/>
</dbReference>
<keyword evidence="7" id="KW-1185">Reference proteome</keyword>
<dbReference type="EMBL" id="JAAAJB010000460">
    <property type="protein sequence ID" value="KAG0255444.1"/>
    <property type="molecule type" value="Genomic_DNA"/>
</dbReference>
<feature type="domain" description="Endonuclease/exonuclease/phosphatase" evidence="5">
    <location>
        <begin position="21"/>
        <end position="247"/>
    </location>
</feature>
<dbReference type="GO" id="GO:0005576">
    <property type="term" value="C:extracellular region"/>
    <property type="evidence" value="ECO:0007669"/>
    <property type="project" value="InterPro"/>
</dbReference>
<keyword evidence="3" id="KW-0732">Signal</keyword>
<evidence type="ECO:0000313" key="7">
    <source>
        <dbReference type="Proteomes" id="UP000807716"/>
    </source>
</evidence>
<keyword evidence="4" id="KW-0378">Hydrolase</keyword>
<comment type="similarity">
    <text evidence="1">Belongs to the neutral sphingomyelinase family.</text>
</comment>
<evidence type="ECO:0000256" key="4">
    <source>
        <dbReference type="ARBA" id="ARBA00022801"/>
    </source>
</evidence>
<dbReference type="CDD" id="cd09078">
    <property type="entry name" value="nSMase"/>
    <property type="match status" value="1"/>
</dbReference>
<sequence>MSLYLYPNWGQVHRAGLIAQADFMKSHDVLVFSEAWDKSPRDTLVNGLKSEYPYWTEAVGHTKSNWDSTTGSYNYLTPLNGGVVIMSKWPILEKHQYIYTVGCGADWFALKGFAYVKINYKGKNLHIFGTHLQSDDKGCRWGQAASMRMIQLQEMRSYIDGKNIPKNELVLMSGDFNIVRDTAEFDNSVLGNALQAHRPTAYTGHSSTWDPTANAIANYYYPSDAPQYIDFTLVDKNHAQAQSNVQDALKIKSPSYVLKGETWDEYSGKQKLSMGR</sequence>
<accession>A0A9P6PY74</accession>
<dbReference type="NCBIfam" id="TIGR03395">
    <property type="entry name" value="sphingomy"/>
    <property type="match status" value="1"/>
</dbReference>
<evidence type="ECO:0000256" key="1">
    <source>
        <dbReference type="ARBA" id="ARBA00006335"/>
    </source>
</evidence>
<name>A0A9P6PY74_9FUNG</name>
<organism evidence="6 7">
    <name type="scientific">Actinomortierella ambigua</name>
    <dbReference type="NCBI Taxonomy" id="1343610"/>
    <lineage>
        <taxon>Eukaryota</taxon>
        <taxon>Fungi</taxon>
        <taxon>Fungi incertae sedis</taxon>
        <taxon>Mucoromycota</taxon>
        <taxon>Mortierellomycotina</taxon>
        <taxon>Mortierellomycetes</taxon>
        <taxon>Mortierellales</taxon>
        <taxon>Mortierellaceae</taxon>
        <taxon>Actinomortierella</taxon>
    </lineage>
</organism>
<gene>
    <name evidence="6" type="primary">SMPD3</name>
    <name evidence="6" type="ORF">DFQ27_006273</name>
</gene>
<evidence type="ECO:0000256" key="3">
    <source>
        <dbReference type="ARBA" id="ARBA00022729"/>
    </source>
</evidence>
<dbReference type="GO" id="GO:0004767">
    <property type="term" value="F:sphingomyelin phosphodiesterase activity"/>
    <property type="evidence" value="ECO:0007669"/>
    <property type="project" value="UniProtKB-EC"/>
</dbReference>
<dbReference type="Gene3D" id="3.60.10.10">
    <property type="entry name" value="Endonuclease/exonuclease/phosphatase"/>
    <property type="match status" value="1"/>
</dbReference>
<proteinExistence type="inferred from homology"/>
<evidence type="ECO:0000256" key="2">
    <source>
        <dbReference type="ARBA" id="ARBA00012369"/>
    </source>
</evidence>
<evidence type="ECO:0000259" key="5">
    <source>
        <dbReference type="Pfam" id="PF03372"/>
    </source>
</evidence>
<evidence type="ECO:0000313" key="6">
    <source>
        <dbReference type="EMBL" id="KAG0255444.1"/>
    </source>
</evidence>
<reference evidence="6" key="1">
    <citation type="journal article" date="2020" name="Fungal Divers.">
        <title>Resolving the Mortierellaceae phylogeny through synthesis of multi-gene phylogenetics and phylogenomics.</title>
        <authorList>
            <person name="Vandepol N."/>
            <person name="Liber J."/>
            <person name="Desiro A."/>
            <person name="Na H."/>
            <person name="Kennedy M."/>
            <person name="Barry K."/>
            <person name="Grigoriev I.V."/>
            <person name="Miller A.N."/>
            <person name="O'Donnell K."/>
            <person name="Stajich J.E."/>
            <person name="Bonito G."/>
        </authorList>
    </citation>
    <scope>NUCLEOTIDE SEQUENCE</scope>
    <source>
        <strain evidence="6">BC1065</strain>
    </source>
</reference>
<dbReference type="Proteomes" id="UP000807716">
    <property type="component" value="Unassembled WGS sequence"/>
</dbReference>
<dbReference type="InterPro" id="IPR005135">
    <property type="entry name" value="Endo/exonuclease/phosphatase"/>
</dbReference>
<dbReference type="InterPro" id="IPR038772">
    <property type="entry name" value="Sph/SMPD2-like"/>
</dbReference>
<dbReference type="OrthoDB" id="40902at2759"/>
<dbReference type="EC" id="3.1.4.12" evidence="2"/>
<dbReference type="Pfam" id="PF03372">
    <property type="entry name" value="Exo_endo_phos"/>
    <property type="match status" value="1"/>
</dbReference>
<comment type="caution">
    <text evidence="6">The sequence shown here is derived from an EMBL/GenBank/DDBJ whole genome shotgun (WGS) entry which is preliminary data.</text>
</comment>